<evidence type="ECO:0000313" key="3">
    <source>
        <dbReference type="Proteomes" id="UP000184694"/>
    </source>
</evidence>
<dbReference type="PROSITE" id="PS51257">
    <property type="entry name" value="PROKAR_LIPOPROTEIN"/>
    <property type="match status" value="1"/>
</dbReference>
<dbReference type="RefSeq" id="WP_074216013.1">
    <property type="nucleotide sequence ID" value="NZ_FSRG01000004.1"/>
</dbReference>
<dbReference type="OrthoDB" id="5465284at2"/>
<gene>
    <name evidence="2" type="ORF">SAMN02745161_1163</name>
</gene>
<feature type="signal peptide" evidence="1">
    <location>
        <begin position="1"/>
        <end position="25"/>
    </location>
</feature>
<keyword evidence="1" id="KW-0732">Signal</keyword>
<evidence type="ECO:0000256" key="1">
    <source>
        <dbReference type="SAM" id="SignalP"/>
    </source>
</evidence>
<dbReference type="AlphaFoldDB" id="A0A1N6F8I1"/>
<protein>
    <submittedName>
        <fullName evidence="2">Uncharacterized protein</fullName>
    </submittedName>
</protein>
<name>A0A1N6F8I1_9BACT</name>
<dbReference type="EMBL" id="FSRG01000004">
    <property type="protein sequence ID" value="SIN91514.1"/>
    <property type="molecule type" value="Genomic_DNA"/>
</dbReference>
<proteinExistence type="predicted"/>
<feature type="chain" id="PRO_5012455607" evidence="1">
    <location>
        <begin position="26"/>
        <end position="109"/>
    </location>
</feature>
<sequence>MKLKKIITFFAVAALLLGLIGCTPTIDGSSEEAFDTSYEEVMKEVPEKDKLRVKAAFAAFTAKKTLEATLEGTFSKDEIKKKVYAAMDGKTANDILKLTGQDEIKEEEK</sequence>
<dbReference type="Pfam" id="PF20404">
    <property type="entry name" value="DUF6694"/>
    <property type="match status" value="1"/>
</dbReference>
<organism evidence="2 3">
    <name type="scientific">Halodesulfovibrio marinisediminis DSM 17456</name>
    <dbReference type="NCBI Taxonomy" id="1121457"/>
    <lineage>
        <taxon>Bacteria</taxon>
        <taxon>Pseudomonadati</taxon>
        <taxon>Thermodesulfobacteriota</taxon>
        <taxon>Desulfovibrionia</taxon>
        <taxon>Desulfovibrionales</taxon>
        <taxon>Desulfovibrionaceae</taxon>
        <taxon>Halodesulfovibrio</taxon>
    </lineage>
</organism>
<reference evidence="3" key="1">
    <citation type="submission" date="2016-11" db="EMBL/GenBank/DDBJ databases">
        <authorList>
            <person name="Varghese N."/>
            <person name="Submissions S."/>
        </authorList>
    </citation>
    <scope>NUCLEOTIDE SEQUENCE [LARGE SCALE GENOMIC DNA]</scope>
    <source>
        <strain evidence="3">DSM 17456</strain>
    </source>
</reference>
<keyword evidence="3" id="KW-1185">Reference proteome</keyword>
<dbReference type="InterPro" id="IPR046516">
    <property type="entry name" value="DUF6694"/>
</dbReference>
<dbReference type="Proteomes" id="UP000184694">
    <property type="component" value="Unassembled WGS sequence"/>
</dbReference>
<accession>A0A1N6F8I1</accession>
<evidence type="ECO:0000313" key="2">
    <source>
        <dbReference type="EMBL" id="SIN91514.1"/>
    </source>
</evidence>